<evidence type="ECO:0000313" key="3">
    <source>
        <dbReference type="Proteomes" id="UP000006882"/>
    </source>
</evidence>
<dbReference type="Proteomes" id="UP000006882">
    <property type="component" value="Chromosome G3"/>
</dbReference>
<keyword evidence="1" id="KW-1133">Transmembrane helix</keyword>
<protein>
    <submittedName>
        <fullName evidence="2">Uncharacterized protein</fullName>
    </submittedName>
</protein>
<organism evidence="2 3">
    <name type="scientific">Prunus persica</name>
    <name type="common">Peach</name>
    <name type="synonym">Amygdalus persica</name>
    <dbReference type="NCBI Taxonomy" id="3760"/>
    <lineage>
        <taxon>Eukaryota</taxon>
        <taxon>Viridiplantae</taxon>
        <taxon>Streptophyta</taxon>
        <taxon>Embryophyta</taxon>
        <taxon>Tracheophyta</taxon>
        <taxon>Spermatophyta</taxon>
        <taxon>Magnoliopsida</taxon>
        <taxon>eudicotyledons</taxon>
        <taxon>Gunneridae</taxon>
        <taxon>Pentapetalae</taxon>
        <taxon>rosids</taxon>
        <taxon>fabids</taxon>
        <taxon>Rosales</taxon>
        <taxon>Rosaceae</taxon>
        <taxon>Amygdaloideae</taxon>
        <taxon>Amygdaleae</taxon>
        <taxon>Prunus</taxon>
    </lineage>
</organism>
<dbReference type="EMBL" id="CM007653">
    <property type="protein sequence ID" value="ONI14852.1"/>
    <property type="molecule type" value="Genomic_DNA"/>
</dbReference>
<accession>A0A251PTN3</accession>
<proteinExistence type="predicted"/>
<sequence>MIVSSPKSILGWQGFYQMIRLILLEPDLLEHCKLNYFPTGITPDGDLYDHYSSTIFIPVLCFALLTVLSAHKKCYESTTYILCSRRGLVYLHHHGDAL</sequence>
<keyword evidence="1" id="KW-0472">Membrane</keyword>
<dbReference type="Gramene" id="ONI14852">
    <property type="protein sequence ID" value="ONI14852"/>
    <property type="gene ID" value="PRUPE_3G012700"/>
</dbReference>
<evidence type="ECO:0000313" key="2">
    <source>
        <dbReference type="EMBL" id="ONI14852.1"/>
    </source>
</evidence>
<keyword evidence="3" id="KW-1185">Reference proteome</keyword>
<dbReference type="AlphaFoldDB" id="A0A251PTN3"/>
<name>A0A251PTN3_PRUPE</name>
<reference evidence="2 3" key="1">
    <citation type="journal article" date="2013" name="Nat. Genet.">
        <title>The high-quality draft genome of peach (Prunus persica) identifies unique patterns of genetic diversity, domestication and genome evolution.</title>
        <authorList>
            <consortium name="International Peach Genome Initiative"/>
            <person name="Verde I."/>
            <person name="Abbott A.G."/>
            <person name="Scalabrin S."/>
            <person name="Jung S."/>
            <person name="Shu S."/>
            <person name="Marroni F."/>
            <person name="Zhebentyayeva T."/>
            <person name="Dettori M.T."/>
            <person name="Grimwood J."/>
            <person name="Cattonaro F."/>
            <person name="Zuccolo A."/>
            <person name="Rossini L."/>
            <person name="Jenkins J."/>
            <person name="Vendramin E."/>
            <person name="Meisel L.A."/>
            <person name="Decroocq V."/>
            <person name="Sosinski B."/>
            <person name="Prochnik S."/>
            <person name="Mitros T."/>
            <person name="Policriti A."/>
            <person name="Cipriani G."/>
            <person name="Dondini L."/>
            <person name="Ficklin S."/>
            <person name="Goodstein D.M."/>
            <person name="Xuan P."/>
            <person name="Del Fabbro C."/>
            <person name="Aramini V."/>
            <person name="Copetti D."/>
            <person name="Gonzalez S."/>
            <person name="Horner D.S."/>
            <person name="Falchi R."/>
            <person name="Lucas S."/>
            <person name="Mica E."/>
            <person name="Maldonado J."/>
            <person name="Lazzari B."/>
            <person name="Bielenberg D."/>
            <person name="Pirona R."/>
            <person name="Miculan M."/>
            <person name="Barakat A."/>
            <person name="Testolin R."/>
            <person name="Stella A."/>
            <person name="Tartarini S."/>
            <person name="Tonutti P."/>
            <person name="Arus P."/>
            <person name="Orellana A."/>
            <person name="Wells C."/>
            <person name="Main D."/>
            <person name="Vizzotto G."/>
            <person name="Silva H."/>
            <person name="Salamini F."/>
            <person name="Schmutz J."/>
            <person name="Morgante M."/>
            <person name="Rokhsar D.S."/>
        </authorList>
    </citation>
    <scope>NUCLEOTIDE SEQUENCE [LARGE SCALE GENOMIC DNA]</scope>
    <source>
        <strain evidence="3">cv. Nemared</strain>
    </source>
</reference>
<feature type="transmembrane region" description="Helical" evidence="1">
    <location>
        <begin position="51"/>
        <end position="70"/>
    </location>
</feature>
<gene>
    <name evidence="2" type="ORF">PRUPE_3G012700</name>
</gene>
<evidence type="ECO:0000256" key="1">
    <source>
        <dbReference type="SAM" id="Phobius"/>
    </source>
</evidence>
<keyword evidence="1" id="KW-0812">Transmembrane</keyword>